<gene>
    <name evidence="4" type="ORF">SLS58_005219</name>
</gene>
<comment type="caution">
    <text evidence="4">The sequence shown here is derived from an EMBL/GenBank/DDBJ whole genome shotgun (WGS) entry which is preliminary data.</text>
</comment>
<proteinExistence type="inferred from homology"/>
<keyword evidence="5" id="KW-1185">Reference proteome</keyword>
<evidence type="ECO:0000313" key="5">
    <source>
        <dbReference type="Proteomes" id="UP001521184"/>
    </source>
</evidence>
<dbReference type="PANTHER" id="PTHR43180">
    <property type="entry name" value="3-OXOACYL-(ACYL-CARRIER-PROTEIN) REDUCTASE (AFU_ORTHOLOGUE AFUA_6G11210)"/>
    <property type="match status" value="1"/>
</dbReference>
<dbReference type="InterPro" id="IPR002347">
    <property type="entry name" value="SDR_fam"/>
</dbReference>
<dbReference type="EMBL" id="JAKEKT020000031">
    <property type="protein sequence ID" value="KAL1642715.1"/>
    <property type="molecule type" value="Genomic_DNA"/>
</dbReference>
<evidence type="ECO:0000256" key="2">
    <source>
        <dbReference type="ARBA" id="ARBA00022857"/>
    </source>
</evidence>
<reference evidence="4 5" key="1">
    <citation type="journal article" date="2023" name="Plant Dis.">
        <title>First Report of Diplodia intermedia Causing Canker and Dieback Diseases on Apple Trees in Canada.</title>
        <authorList>
            <person name="Ellouze W."/>
            <person name="Ilyukhin E."/>
            <person name="Sulman M."/>
            <person name="Ali S."/>
        </authorList>
    </citation>
    <scope>NUCLEOTIDE SEQUENCE [LARGE SCALE GENOMIC DNA]</scope>
    <source>
        <strain evidence="4 5">M45-28</strain>
    </source>
</reference>
<dbReference type="PROSITE" id="PS00061">
    <property type="entry name" value="ADH_SHORT"/>
    <property type="match status" value="1"/>
</dbReference>
<name>A0ABR3TR20_9PEZI</name>
<protein>
    <submittedName>
        <fullName evidence="4">Uncharacterized protein</fullName>
    </submittedName>
</protein>
<dbReference type="Gene3D" id="3.40.50.720">
    <property type="entry name" value="NAD(P)-binding Rossmann-like Domain"/>
    <property type="match status" value="1"/>
</dbReference>
<keyword evidence="3" id="KW-0560">Oxidoreductase</keyword>
<organism evidence="4 5">
    <name type="scientific">Diplodia intermedia</name>
    <dbReference type="NCBI Taxonomy" id="856260"/>
    <lineage>
        <taxon>Eukaryota</taxon>
        <taxon>Fungi</taxon>
        <taxon>Dikarya</taxon>
        <taxon>Ascomycota</taxon>
        <taxon>Pezizomycotina</taxon>
        <taxon>Dothideomycetes</taxon>
        <taxon>Dothideomycetes incertae sedis</taxon>
        <taxon>Botryosphaeriales</taxon>
        <taxon>Botryosphaeriaceae</taxon>
        <taxon>Diplodia</taxon>
    </lineage>
</organism>
<evidence type="ECO:0000256" key="1">
    <source>
        <dbReference type="ARBA" id="ARBA00006484"/>
    </source>
</evidence>
<dbReference type="InterPro" id="IPR036291">
    <property type="entry name" value="NAD(P)-bd_dom_sf"/>
</dbReference>
<dbReference type="Pfam" id="PF00106">
    <property type="entry name" value="adh_short"/>
    <property type="match status" value="1"/>
</dbReference>
<dbReference type="InterPro" id="IPR020904">
    <property type="entry name" value="Sc_DH/Rdtase_CS"/>
</dbReference>
<sequence>MTTYHLDDSEFQALKGKTIIITGAASGIGRAANTAPTSPSPTGTKQQAKRFKQNSTSCVVHNPLLLHHPSLTQRTSPEHILFHRTDVSSWPSVLSLFDAAAAAFPGPPDAVLSNAGVNTEDFAATIDATDPSTGALLPPDLSTLNVNLVGQIYVVKAALHYFGKPDGEGRGRKRRQIVMTGSAASFVDCPPLHLYCASKTGVLGLLRGLRSQVEARGVSVNMVAPWMTETPMLLREFYDVWDGLPRNSPEGPARALLLPVVRPEVNGKSFYVAGNEIVEVEDKTHEAQPIWLGERLSRDVDEGQRRLIPLAPPL</sequence>
<dbReference type="Proteomes" id="UP001521184">
    <property type="component" value="Unassembled WGS sequence"/>
</dbReference>
<dbReference type="PANTHER" id="PTHR43180:SF33">
    <property type="entry name" value="15-HYDROXYPROSTAGLANDIN DEHYDROGENASE [NAD(+)]-LIKE"/>
    <property type="match status" value="1"/>
</dbReference>
<evidence type="ECO:0000256" key="3">
    <source>
        <dbReference type="ARBA" id="ARBA00023002"/>
    </source>
</evidence>
<comment type="similarity">
    <text evidence="1">Belongs to the short-chain dehydrogenases/reductases (SDR) family.</text>
</comment>
<keyword evidence="2" id="KW-0521">NADP</keyword>
<dbReference type="SUPFAM" id="SSF51735">
    <property type="entry name" value="NAD(P)-binding Rossmann-fold domains"/>
    <property type="match status" value="1"/>
</dbReference>
<accession>A0ABR3TR20</accession>
<dbReference type="PRINTS" id="PR00081">
    <property type="entry name" value="GDHRDH"/>
</dbReference>
<evidence type="ECO:0000313" key="4">
    <source>
        <dbReference type="EMBL" id="KAL1642715.1"/>
    </source>
</evidence>